<proteinExistence type="predicted"/>
<sequence length="65" mass="7647">MVAVPVFGKELYTLAQLVAGGKFNVEPYCVALEDLNEVNWNENKKGWFTCHKWKRRVVRRFKFQG</sequence>
<reference evidence="1 2" key="1">
    <citation type="submission" date="2016-10" db="EMBL/GenBank/DDBJ databases">
        <authorList>
            <person name="Varghese N."/>
            <person name="Submissions S."/>
        </authorList>
    </citation>
    <scope>NUCLEOTIDE SEQUENCE [LARGE SCALE GENOMIC DNA]</scope>
    <source>
        <strain evidence="1 2">WC1T17</strain>
    </source>
</reference>
<protein>
    <submittedName>
        <fullName evidence="1">Uncharacterized protein</fullName>
    </submittedName>
</protein>
<organism evidence="1 2">
    <name type="scientific">Ligilactobacillus ruminis</name>
    <dbReference type="NCBI Taxonomy" id="1623"/>
    <lineage>
        <taxon>Bacteria</taxon>
        <taxon>Bacillati</taxon>
        <taxon>Bacillota</taxon>
        <taxon>Bacilli</taxon>
        <taxon>Lactobacillales</taxon>
        <taxon>Lactobacillaceae</taxon>
        <taxon>Ligilactobacillus</taxon>
    </lineage>
</organism>
<comment type="caution">
    <text evidence="1">The sequence shown here is derived from an EMBL/GenBank/DDBJ whole genome shotgun (WGS) entry which is preliminary data.</text>
</comment>
<accession>A0ABY1ADK3</accession>
<evidence type="ECO:0000313" key="1">
    <source>
        <dbReference type="EMBL" id="SEM92841.1"/>
    </source>
</evidence>
<dbReference type="EMBL" id="FOCC01000014">
    <property type="protein sequence ID" value="SEM92841.1"/>
    <property type="molecule type" value="Genomic_DNA"/>
</dbReference>
<gene>
    <name evidence="1" type="ORF">SAMN05216431_11420</name>
</gene>
<evidence type="ECO:0000313" key="2">
    <source>
        <dbReference type="Proteomes" id="UP000182089"/>
    </source>
</evidence>
<name>A0ABY1ADK3_9LACO</name>
<dbReference type="Proteomes" id="UP000182089">
    <property type="component" value="Unassembled WGS sequence"/>
</dbReference>